<feature type="repeat" description="RCC1" evidence="1">
    <location>
        <begin position="333"/>
        <end position="394"/>
    </location>
</feature>
<evidence type="ECO:0008006" key="4">
    <source>
        <dbReference type="Google" id="ProtNLM"/>
    </source>
</evidence>
<dbReference type="PANTHER" id="PTHR47563">
    <property type="entry name" value="PROTEIN FMP25, MITOCHONDRIAL"/>
    <property type="match status" value="1"/>
</dbReference>
<gene>
    <name evidence="2" type="ORF">N7498_003335</name>
</gene>
<dbReference type="GO" id="GO:0034551">
    <property type="term" value="P:mitochondrial respiratory chain complex III assembly"/>
    <property type="evidence" value="ECO:0007669"/>
    <property type="project" value="TreeGrafter"/>
</dbReference>
<dbReference type="FunFam" id="2.130.10.30:FF:000027">
    <property type="entry name" value="Protein FMP25, mitochondrial"/>
    <property type="match status" value="1"/>
</dbReference>
<feature type="repeat" description="RCC1" evidence="1">
    <location>
        <begin position="269"/>
        <end position="332"/>
    </location>
</feature>
<evidence type="ECO:0000313" key="3">
    <source>
        <dbReference type="Proteomes" id="UP001150904"/>
    </source>
</evidence>
<dbReference type="Gene3D" id="2.130.10.30">
    <property type="entry name" value="Regulator of chromosome condensation 1/beta-lactamase-inhibitor protein II"/>
    <property type="match status" value="1"/>
</dbReference>
<dbReference type="InterPro" id="IPR000408">
    <property type="entry name" value="Reg_chr_condens"/>
</dbReference>
<proteinExistence type="predicted"/>
<dbReference type="PROSITE" id="PS00626">
    <property type="entry name" value="RCC1_2"/>
    <property type="match status" value="1"/>
</dbReference>
<dbReference type="SUPFAM" id="SSF50985">
    <property type="entry name" value="RCC1/BLIP-II"/>
    <property type="match status" value="1"/>
</dbReference>
<protein>
    <recommendedName>
        <fullName evidence="4">Mitochondrial protein Fmp25</fullName>
    </recommendedName>
</protein>
<comment type="caution">
    <text evidence="2">The sequence shown here is derived from an EMBL/GenBank/DDBJ whole genome shotgun (WGS) entry which is preliminary data.</text>
</comment>
<evidence type="ECO:0000313" key="2">
    <source>
        <dbReference type="EMBL" id="KAJ5211689.1"/>
    </source>
</evidence>
<reference evidence="2" key="1">
    <citation type="submission" date="2022-12" db="EMBL/GenBank/DDBJ databases">
        <authorList>
            <person name="Petersen C."/>
        </authorList>
    </citation>
    <scope>NUCLEOTIDE SEQUENCE</scope>
    <source>
        <strain evidence="2">IBT 15544</strain>
    </source>
</reference>
<dbReference type="GO" id="GO:0005743">
    <property type="term" value="C:mitochondrial inner membrane"/>
    <property type="evidence" value="ECO:0007669"/>
    <property type="project" value="TreeGrafter"/>
</dbReference>
<sequence length="577" mass="63981">MLATRVRRPSAQITRLLRQPNVAIKQPLNAPWRRLASGKSQRSNPSSNWVRSSLGVAFAGAAAYLGYSYVNGDLERAWIDSDPRFKKEVIDVNNLRAQFIQEKRSLKSPAVYTWGSNEYKAVDPESKDRDIKIPRRFKFFDGQVLRDFKVDEKSGAAITEKGDLVQWGKGYSETDYKPCKTLTGKNLTSITLSESRIIALASDGNVYSLPISQHDQRTGPKARESSWVPYWPGKSSLSYRILNPDLKLGERVTAIRGGLEHVVLVTSYGRVFTAASSTENYPSLGQLGVTGLTWSTRPSGPADTCHEVTALKGSKVTEIAAGDYHSLALTKDGRLFGWGDNSFGQLGVEFEPEFPFKDTPFVFALNQLYRKRKYSPKVTSIAAGGANTFFTVDAKRILGPEEEAADVRDLGNVTVDTWSCGRGIWGTLGTGKWIHLQDSPLKVKDLSGLAEYNEQTKQMTPIRPRTISVGTTHVAAILDNKTSLSSATTDSLDKSQDFGYEVFWWGGNEHFQLGTGKRTNLSKPNHIKAPPQSKKQQETEARLQIMPRHKGQVGKRNVSMEQRVECGKHVSAIFSAL</sequence>
<dbReference type="Pfam" id="PF13540">
    <property type="entry name" value="RCC1_2"/>
    <property type="match status" value="1"/>
</dbReference>
<keyword evidence="3" id="KW-1185">Reference proteome</keyword>
<dbReference type="PANTHER" id="PTHR47563:SF1">
    <property type="entry name" value="PROTEIN FMP25, MITOCHONDRIAL"/>
    <property type="match status" value="1"/>
</dbReference>
<reference evidence="2" key="2">
    <citation type="journal article" date="2023" name="IMA Fungus">
        <title>Comparative genomic study of the Penicillium genus elucidates a diverse pangenome and 15 lateral gene transfer events.</title>
        <authorList>
            <person name="Petersen C."/>
            <person name="Sorensen T."/>
            <person name="Nielsen M.R."/>
            <person name="Sondergaard T.E."/>
            <person name="Sorensen J.L."/>
            <person name="Fitzpatrick D.A."/>
            <person name="Frisvad J.C."/>
            <person name="Nielsen K.L."/>
        </authorList>
    </citation>
    <scope>NUCLEOTIDE SEQUENCE</scope>
    <source>
        <strain evidence="2">IBT 15544</strain>
    </source>
</reference>
<dbReference type="OrthoDB" id="10256179at2759"/>
<dbReference type="InterPro" id="IPR053245">
    <property type="entry name" value="MitoProcess-Associated"/>
</dbReference>
<dbReference type="Proteomes" id="UP001150904">
    <property type="component" value="Unassembled WGS sequence"/>
</dbReference>
<dbReference type="InterPro" id="IPR009091">
    <property type="entry name" value="RCC1/BLIP-II"/>
</dbReference>
<dbReference type="AlphaFoldDB" id="A0A9W9N2S3"/>
<accession>A0A9W9N2S3</accession>
<dbReference type="EMBL" id="JAPQKR010000008">
    <property type="protein sequence ID" value="KAJ5211689.1"/>
    <property type="molecule type" value="Genomic_DNA"/>
</dbReference>
<dbReference type="PROSITE" id="PS50012">
    <property type="entry name" value="RCC1_3"/>
    <property type="match status" value="2"/>
</dbReference>
<organism evidence="2 3">
    <name type="scientific">Penicillium cinerascens</name>
    <dbReference type="NCBI Taxonomy" id="70096"/>
    <lineage>
        <taxon>Eukaryota</taxon>
        <taxon>Fungi</taxon>
        <taxon>Dikarya</taxon>
        <taxon>Ascomycota</taxon>
        <taxon>Pezizomycotina</taxon>
        <taxon>Eurotiomycetes</taxon>
        <taxon>Eurotiomycetidae</taxon>
        <taxon>Eurotiales</taxon>
        <taxon>Aspergillaceae</taxon>
        <taxon>Penicillium</taxon>
    </lineage>
</organism>
<evidence type="ECO:0000256" key="1">
    <source>
        <dbReference type="PROSITE-ProRule" id="PRU00235"/>
    </source>
</evidence>
<dbReference type="RefSeq" id="XP_058309859.1">
    <property type="nucleotide sequence ID" value="XM_058450397.1"/>
</dbReference>
<dbReference type="GeneID" id="83177698"/>
<name>A0A9W9N2S3_9EURO</name>